<dbReference type="Gene3D" id="1.10.10.10">
    <property type="entry name" value="Winged helix-like DNA-binding domain superfamily/Winged helix DNA-binding domain"/>
    <property type="match status" value="1"/>
</dbReference>
<dbReference type="SMART" id="SM00421">
    <property type="entry name" value="HTH_LUXR"/>
    <property type="match status" value="1"/>
</dbReference>
<evidence type="ECO:0000259" key="3">
    <source>
        <dbReference type="PROSITE" id="PS50043"/>
    </source>
</evidence>
<keyword evidence="5" id="KW-1185">Reference proteome</keyword>
<reference evidence="4 5" key="1">
    <citation type="journal article" date="2019" name="Int. J. Syst. Evol. Microbiol.">
        <title>The Global Catalogue of Microorganisms (GCM) 10K type strain sequencing project: providing services to taxonomists for standard genome sequencing and annotation.</title>
        <authorList>
            <consortium name="The Broad Institute Genomics Platform"/>
            <consortium name="The Broad Institute Genome Sequencing Center for Infectious Disease"/>
            <person name="Wu L."/>
            <person name="Ma J."/>
        </authorList>
    </citation>
    <scope>NUCLEOTIDE SEQUENCE [LARGE SCALE GENOMIC DNA]</scope>
    <source>
        <strain evidence="4 5">JCM 10425</strain>
    </source>
</reference>
<dbReference type="PRINTS" id="PR00038">
    <property type="entry name" value="HTHLUXR"/>
</dbReference>
<name>A0ABN0V047_9ACTN</name>
<dbReference type="InterPro" id="IPR000792">
    <property type="entry name" value="Tscrpt_reg_LuxR_C"/>
</dbReference>
<evidence type="ECO:0000256" key="2">
    <source>
        <dbReference type="ARBA" id="ARBA00022840"/>
    </source>
</evidence>
<dbReference type="InterPro" id="IPR016032">
    <property type="entry name" value="Sig_transdc_resp-reg_C-effctor"/>
</dbReference>
<dbReference type="InterPro" id="IPR027417">
    <property type="entry name" value="P-loop_NTPase"/>
</dbReference>
<keyword evidence="1" id="KW-0547">Nucleotide-binding</keyword>
<dbReference type="Pfam" id="PF00196">
    <property type="entry name" value="GerE"/>
    <property type="match status" value="1"/>
</dbReference>
<accession>A0ABN0V047</accession>
<organism evidence="4 5">
    <name type="scientific">Cryptosporangium japonicum</name>
    <dbReference type="NCBI Taxonomy" id="80872"/>
    <lineage>
        <taxon>Bacteria</taxon>
        <taxon>Bacillati</taxon>
        <taxon>Actinomycetota</taxon>
        <taxon>Actinomycetes</taxon>
        <taxon>Cryptosporangiales</taxon>
        <taxon>Cryptosporangiaceae</taxon>
        <taxon>Cryptosporangium</taxon>
    </lineage>
</organism>
<sequence>MLRRALSDTADGTGGCVVLTGPAGIGKSRLLQAAVGVAARIPLSVASRRAFELDRAVGLLTLGSTLRACVPPTDAFAWLADESGHSFGTVERLGATLESVAAHRPLLVVIDDAHWMDEFSAAAVRQLIPALASSPVRWLFARRPEPAGTPGRRLLDWLVQDGAVELALGRLADEAVGELCAQVLGAAVDDTVLALARGLDGIPLQITQLMSSLRVTDQLVVADGVASVVGTDLPSSFVAMIRQVLDQFPDETRRLVRAAAVFDRPVGVDELGRLLDRRPADLIGLVEQAIAAGVLTEEGRDLTFVHDQVRRAVYHTLSPSIAAALHREAAGIARADGRGPMEIARHLVAGGAGGREDTVDLLRTAARDVADVAPNTAADLVRHALETLGDRDPDRDPLVAEAVGYLAAAGRLTEAQQLGRTVLRAGLDRGTEALLLLGLAEACKHAGRNQTAVDYADQGLEHVSGTDPLAARLYAIRAHALVYAGPLAEADRSGERADTIGRATGNPGASVFGRTARSLVALTTGDLVAAHRHAAAAVEDADAAGGEALQRHPRIWLAGALTALDRFAEAGRVLERGRAESERLGTGWSAPLWHYYTAGMLVAGGRLDEALAEADAGVAVAEQLGSHQLAVPLLATLTRLAVDRDDLPAAEDYLGRMHRLLRTGITAAPEDVDWAEGVLVDATAGPAAAMPVLAPLYDALPDRPMLVAHDPGTAATLVRIAVAADDTDRARIVVATARALARRHPGQHALAGAAAHADGLLRRDAPTLLAAADQFRRTPRRLALAAALEDAAALTGDPPTARDRRREALTLAVACGAHRARRRLEQLLGVASESVLGQLSPAERRVALLVADGLTNHQVAQQLHLSRHTVDSHLRKIFAKWEIQSRVALAMMVATGNHGKT</sequence>
<evidence type="ECO:0000256" key="1">
    <source>
        <dbReference type="ARBA" id="ARBA00022741"/>
    </source>
</evidence>
<dbReference type="CDD" id="cd06170">
    <property type="entry name" value="LuxR_C_like"/>
    <property type="match status" value="1"/>
</dbReference>
<protein>
    <submittedName>
        <fullName evidence="4">LuxR family transcriptional regulator</fullName>
    </submittedName>
</protein>
<dbReference type="Gene3D" id="1.25.40.10">
    <property type="entry name" value="Tetratricopeptide repeat domain"/>
    <property type="match status" value="1"/>
</dbReference>
<dbReference type="PANTHER" id="PTHR16305:SF35">
    <property type="entry name" value="TRANSCRIPTIONAL ACTIVATOR DOMAIN"/>
    <property type="match status" value="1"/>
</dbReference>
<dbReference type="PROSITE" id="PS50043">
    <property type="entry name" value="HTH_LUXR_2"/>
    <property type="match status" value="1"/>
</dbReference>
<evidence type="ECO:0000313" key="4">
    <source>
        <dbReference type="EMBL" id="GAA0268603.1"/>
    </source>
</evidence>
<dbReference type="InterPro" id="IPR041664">
    <property type="entry name" value="AAA_16"/>
</dbReference>
<dbReference type="PANTHER" id="PTHR16305">
    <property type="entry name" value="TESTICULAR SOLUBLE ADENYLYL CYCLASE"/>
    <property type="match status" value="1"/>
</dbReference>
<dbReference type="EMBL" id="BAAAGX010000028">
    <property type="protein sequence ID" value="GAA0268603.1"/>
    <property type="molecule type" value="Genomic_DNA"/>
</dbReference>
<dbReference type="InterPro" id="IPR036388">
    <property type="entry name" value="WH-like_DNA-bd_sf"/>
</dbReference>
<dbReference type="Pfam" id="PF13191">
    <property type="entry name" value="AAA_16"/>
    <property type="match status" value="1"/>
</dbReference>
<dbReference type="Proteomes" id="UP001500967">
    <property type="component" value="Unassembled WGS sequence"/>
</dbReference>
<dbReference type="SUPFAM" id="SSF46894">
    <property type="entry name" value="C-terminal effector domain of the bipartite response regulators"/>
    <property type="match status" value="1"/>
</dbReference>
<dbReference type="SUPFAM" id="SSF48452">
    <property type="entry name" value="TPR-like"/>
    <property type="match status" value="1"/>
</dbReference>
<proteinExistence type="predicted"/>
<feature type="domain" description="HTH luxR-type" evidence="3">
    <location>
        <begin position="832"/>
        <end position="897"/>
    </location>
</feature>
<gene>
    <name evidence="4" type="ORF">GCM10009539_64590</name>
</gene>
<evidence type="ECO:0000313" key="5">
    <source>
        <dbReference type="Proteomes" id="UP001500967"/>
    </source>
</evidence>
<keyword evidence="2" id="KW-0067">ATP-binding</keyword>
<dbReference type="InterPro" id="IPR011990">
    <property type="entry name" value="TPR-like_helical_dom_sf"/>
</dbReference>
<dbReference type="SUPFAM" id="SSF52540">
    <property type="entry name" value="P-loop containing nucleoside triphosphate hydrolases"/>
    <property type="match status" value="1"/>
</dbReference>
<comment type="caution">
    <text evidence="4">The sequence shown here is derived from an EMBL/GenBank/DDBJ whole genome shotgun (WGS) entry which is preliminary data.</text>
</comment>
<dbReference type="Gene3D" id="3.40.50.300">
    <property type="entry name" value="P-loop containing nucleotide triphosphate hydrolases"/>
    <property type="match status" value="1"/>
</dbReference>